<name>A0ABT8F7P0_9BACT</name>
<keyword evidence="2" id="KW-1185">Reference proteome</keyword>
<comment type="caution">
    <text evidence="1">The sequence shown here is derived from an EMBL/GenBank/DDBJ whole genome shotgun (WGS) entry which is preliminary data.</text>
</comment>
<proteinExistence type="predicted"/>
<accession>A0ABT8F7P0</accession>
<dbReference type="Proteomes" id="UP001168552">
    <property type="component" value="Unassembled WGS sequence"/>
</dbReference>
<organism evidence="1 2">
    <name type="scientific">Shiella aurantiaca</name>
    <dbReference type="NCBI Taxonomy" id="3058365"/>
    <lineage>
        <taxon>Bacteria</taxon>
        <taxon>Pseudomonadati</taxon>
        <taxon>Bacteroidota</taxon>
        <taxon>Cytophagia</taxon>
        <taxon>Cytophagales</taxon>
        <taxon>Shiellaceae</taxon>
        <taxon>Shiella</taxon>
    </lineage>
</organism>
<sequence>MINRFLFLLVLSVGFPFLLRAQLDNRTFIYSIPPDSAHAKGVYLTFESLGFTKNNEYFNRIADGYTLFGFQTIPSLSFYPTEFIKVQAGVYLQRDFGALGYQELMPTFQIQLEQGDIRYIFGNLEGALNHQLIEPLYDFERIMYDRQETGLQAIIEKEKLWLDAWVNWETMLYRGDSAQEEVSGGLSMRYDLIKKGQWRISTPVQFKVYHQGGQIDRSDAPLTTLWNHTMGLEAEYTLSEEKFFRKIQFSNYWVAYKDFSFEFQRPFKAGNAYYANVNLHTHKFDLMLSYWKGLDFISYKGGLLYQSESTSFKKAPYLSPNRDLLILRFIQNFEITPELGISLRVEPLIDLQTGQFEFSHGAYFTYRTDFLLHRKP</sequence>
<gene>
    <name evidence="1" type="ORF">QWY31_12130</name>
</gene>
<reference evidence="1" key="1">
    <citation type="submission" date="2023-06" db="EMBL/GenBank/DDBJ databases">
        <title>Cytophagales bacterium Strain LB-30, isolated from soil.</title>
        <authorList>
            <person name="Liu B."/>
        </authorList>
    </citation>
    <scope>NUCLEOTIDE SEQUENCE</scope>
    <source>
        <strain evidence="1">LB-30</strain>
    </source>
</reference>
<dbReference type="RefSeq" id="WP_320004791.1">
    <property type="nucleotide sequence ID" value="NZ_JAUHJS010000006.1"/>
</dbReference>
<evidence type="ECO:0000313" key="2">
    <source>
        <dbReference type="Proteomes" id="UP001168552"/>
    </source>
</evidence>
<protein>
    <submittedName>
        <fullName evidence="1">Uncharacterized protein</fullName>
    </submittedName>
</protein>
<evidence type="ECO:0000313" key="1">
    <source>
        <dbReference type="EMBL" id="MDN4166254.1"/>
    </source>
</evidence>
<dbReference type="EMBL" id="JAUHJS010000006">
    <property type="protein sequence ID" value="MDN4166254.1"/>
    <property type="molecule type" value="Genomic_DNA"/>
</dbReference>